<accession>K6YWQ1</accession>
<gene>
    <name evidence="1" type="ORF">GLIP_3049</name>
</gene>
<evidence type="ECO:0000313" key="2">
    <source>
        <dbReference type="Proteomes" id="UP000006334"/>
    </source>
</evidence>
<reference evidence="1 2" key="1">
    <citation type="journal article" date="2017" name="Antonie Van Leeuwenhoek">
        <title>Rhizobium rhizosphaerae sp. nov., a novel species isolated from rice rhizosphere.</title>
        <authorList>
            <person name="Zhao J.J."/>
            <person name="Zhang J."/>
            <person name="Zhang R.J."/>
            <person name="Zhang C.W."/>
            <person name="Yin H.Q."/>
            <person name="Zhang X.X."/>
        </authorList>
    </citation>
    <scope>NUCLEOTIDE SEQUENCE [LARGE SCALE GENOMIC DNA]</scope>
    <source>
        <strain evidence="1 2">E3</strain>
    </source>
</reference>
<evidence type="ECO:0000313" key="1">
    <source>
        <dbReference type="EMBL" id="GAC15670.1"/>
    </source>
</evidence>
<keyword evidence="2" id="KW-1185">Reference proteome</keyword>
<comment type="caution">
    <text evidence="1">The sequence shown here is derived from an EMBL/GenBank/DDBJ whole genome shotgun (WGS) entry which is preliminary data.</text>
</comment>
<dbReference type="AlphaFoldDB" id="K6YWQ1"/>
<proteinExistence type="predicted"/>
<dbReference type="EMBL" id="BAEN01000059">
    <property type="protein sequence ID" value="GAC15670.1"/>
    <property type="molecule type" value="Genomic_DNA"/>
</dbReference>
<sequence length="37" mass="4218">MLIHLLFLCPTDYLSSDDGQNKMKRLSFGVGLSLFKE</sequence>
<organism evidence="1 2">
    <name type="scientific">Aliiglaciecola lipolytica E3</name>
    <dbReference type="NCBI Taxonomy" id="1127673"/>
    <lineage>
        <taxon>Bacteria</taxon>
        <taxon>Pseudomonadati</taxon>
        <taxon>Pseudomonadota</taxon>
        <taxon>Gammaproteobacteria</taxon>
        <taxon>Alteromonadales</taxon>
        <taxon>Alteromonadaceae</taxon>
        <taxon>Aliiglaciecola</taxon>
    </lineage>
</organism>
<dbReference type="Proteomes" id="UP000006334">
    <property type="component" value="Unassembled WGS sequence"/>
</dbReference>
<protein>
    <submittedName>
        <fullName evidence="1">Uncharacterized protein</fullName>
    </submittedName>
</protein>
<name>K6YWQ1_9ALTE</name>